<name>A0ABU7WEP5_9GAMM</name>
<reference evidence="1 2" key="1">
    <citation type="submission" date="2024-01" db="EMBL/GenBank/DDBJ databases">
        <title>Novel species of the genus Luteimonas isolated from rivers.</title>
        <authorList>
            <person name="Lu H."/>
        </authorList>
    </citation>
    <scope>NUCLEOTIDE SEQUENCE [LARGE SCALE GENOMIC DNA]</scope>
    <source>
        <strain evidence="1 2">SMYT11W</strain>
    </source>
</reference>
<keyword evidence="2" id="KW-1185">Reference proteome</keyword>
<dbReference type="RefSeq" id="WP_332077676.1">
    <property type="nucleotide sequence ID" value="NZ_JAZHBM010000001.1"/>
</dbReference>
<evidence type="ECO:0000313" key="1">
    <source>
        <dbReference type="EMBL" id="MEF3081968.1"/>
    </source>
</evidence>
<feature type="non-terminal residue" evidence="1">
    <location>
        <position position="1"/>
    </location>
</feature>
<comment type="caution">
    <text evidence="1">The sequence shown here is derived from an EMBL/GenBank/DDBJ whole genome shotgun (WGS) entry which is preliminary data.</text>
</comment>
<evidence type="ECO:0000313" key="2">
    <source>
        <dbReference type="Proteomes" id="UP001358324"/>
    </source>
</evidence>
<organism evidence="1 2">
    <name type="scientific">Luteimonas flava</name>
    <dbReference type="NCBI Taxonomy" id="3115822"/>
    <lineage>
        <taxon>Bacteria</taxon>
        <taxon>Pseudomonadati</taxon>
        <taxon>Pseudomonadota</taxon>
        <taxon>Gammaproteobacteria</taxon>
        <taxon>Lysobacterales</taxon>
        <taxon>Lysobacteraceae</taxon>
        <taxon>Luteimonas</taxon>
    </lineage>
</organism>
<dbReference type="Proteomes" id="UP001358324">
    <property type="component" value="Unassembled WGS sequence"/>
</dbReference>
<proteinExistence type="predicted"/>
<sequence length="96" mass="10748">VDREAQGTAAAVSRRIASGEDGFAYFCQDKSKPRDSAEALSLIFALRAIRLAIEESNAKAKRREQVQGFRPLRVRVPFGWTQKEPKGPFAGREPMR</sequence>
<accession>A0ABU7WEP5</accession>
<protein>
    <submittedName>
        <fullName evidence="1">Uncharacterized protein</fullName>
    </submittedName>
</protein>
<gene>
    <name evidence="1" type="ORF">V3391_07045</name>
</gene>
<dbReference type="EMBL" id="JAZHBM010000001">
    <property type="protein sequence ID" value="MEF3081968.1"/>
    <property type="molecule type" value="Genomic_DNA"/>
</dbReference>